<gene>
    <name evidence="6" type="primary">yybR_1</name>
    <name evidence="5" type="synonym">yybR</name>
    <name evidence="6" type="ORF">DPBNPPHM_01423</name>
    <name evidence="5" type="ORF">OPDIPICF_01008</name>
</gene>
<dbReference type="Gene3D" id="1.10.10.10">
    <property type="entry name" value="Winged helix-like DNA-binding domain superfamily/Winged helix DNA-binding domain"/>
    <property type="match status" value="1"/>
</dbReference>
<keyword evidence="1" id="KW-0805">Transcription regulation</keyword>
<dbReference type="EMBL" id="CACSIO010000012">
    <property type="protein sequence ID" value="CAA0105950.1"/>
    <property type="molecule type" value="Genomic_DNA"/>
</dbReference>
<accession>A0A5S9Q028</accession>
<keyword evidence="8" id="KW-1185">Reference proteome</keyword>
<dbReference type="EMBL" id="CACSII010000016">
    <property type="protein sequence ID" value="CAA0110856.1"/>
    <property type="molecule type" value="Genomic_DNA"/>
</dbReference>
<dbReference type="PANTHER" id="PTHR33204:SF39">
    <property type="entry name" value="TRANSCRIPTIONAL REGULATORY PROTEIN"/>
    <property type="match status" value="1"/>
</dbReference>
<dbReference type="PANTHER" id="PTHR33204">
    <property type="entry name" value="TRANSCRIPTIONAL REGULATOR, MARR FAMILY"/>
    <property type="match status" value="1"/>
</dbReference>
<evidence type="ECO:0000256" key="1">
    <source>
        <dbReference type="ARBA" id="ARBA00023015"/>
    </source>
</evidence>
<evidence type="ECO:0000313" key="8">
    <source>
        <dbReference type="Proteomes" id="UP000441399"/>
    </source>
</evidence>
<dbReference type="Proteomes" id="UP000441399">
    <property type="component" value="Unassembled WGS sequence"/>
</dbReference>
<evidence type="ECO:0000256" key="3">
    <source>
        <dbReference type="ARBA" id="ARBA00023163"/>
    </source>
</evidence>
<evidence type="ECO:0000259" key="4">
    <source>
        <dbReference type="PROSITE" id="PS51118"/>
    </source>
</evidence>
<dbReference type="Pfam" id="PF01638">
    <property type="entry name" value="HxlR"/>
    <property type="match status" value="1"/>
</dbReference>
<evidence type="ECO:0000313" key="7">
    <source>
        <dbReference type="Proteomes" id="UP000434580"/>
    </source>
</evidence>
<evidence type="ECO:0000313" key="6">
    <source>
        <dbReference type="EMBL" id="CAA0110856.1"/>
    </source>
</evidence>
<dbReference type="InterPro" id="IPR036390">
    <property type="entry name" value="WH_DNA-bd_sf"/>
</dbReference>
<dbReference type="GO" id="GO:0003677">
    <property type="term" value="F:DNA binding"/>
    <property type="evidence" value="ECO:0007669"/>
    <property type="project" value="UniProtKB-KW"/>
</dbReference>
<dbReference type="OrthoDB" id="9807069at2"/>
<proteinExistence type="predicted"/>
<evidence type="ECO:0000256" key="2">
    <source>
        <dbReference type="ARBA" id="ARBA00023125"/>
    </source>
</evidence>
<dbReference type="AlphaFoldDB" id="A0A5S9Q028"/>
<sequence>MSEKRFFPSNDDCPVRDVLTGLTSKWPMLILFALMDGEERFSGLQRRIEKISKRMLTVSLRDLERDGYITRTVYPEVPPRVEYALTEMGKEVVTPLVKLIRWAESRHDDIRDARGRYDEAKAK</sequence>
<reference evidence="7 8" key="1">
    <citation type="submission" date="2019-11" db="EMBL/GenBank/DDBJ databases">
        <authorList>
            <person name="Holert J."/>
        </authorList>
    </citation>
    <scope>NUCLEOTIDE SEQUENCE [LARGE SCALE GENOMIC DNA]</scope>
    <source>
        <strain evidence="6">BC5_2</strain>
        <strain evidence="5">SB11_3</strain>
    </source>
</reference>
<dbReference type="Proteomes" id="UP000434580">
    <property type="component" value="Unassembled WGS sequence"/>
</dbReference>
<dbReference type="InterPro" id="IPR002577">
    <property type="entry name" value="HTH_HxlR"/>
</dbReference>
<feature type="domain" description="HTH hxlR-type" evidence="4">
    <location>
        <begin position="13"/>
        <end position="111"/>
    </location>
</feature>
<protein>
    <submittedName>
        <fullName evidence="6">Putative HTH-type transcriptional regulator YybR</fullName>
    </submittedName>
</protein>
<evidence type="ECO:0000313" key="5">
    <source>
        <dbReference type="EMBL" id="CAA0105950.1"/>
    </source>
</evidence>
<keyword evidence="3" id="KW-0804">Transcription</keyword>
<dbReference type="InterPro" id="IPR036388">
    <property type="entry name" value="WH-like_DNA-bd_sf"/>
</dbReference>
<dbReference type="PROSITE" id="PS51118">
    <property type="entry name" value="HTH_HXLR"/>
    <property type="match status" value="1"/>
</dbReference>
<name>A0A5S9Q028_9GAMM</name>
<dbReference type="SUPFAM" id="SSF46785">
    <property type="entry name" value="Winged helix' DNA-binding domain"/>
    <property type="match status" value="1"/>
</dbReference>
<keyword evidence="2" id="KW-0238">DNA-binding</keyword>
<organism evidence="6 7">
    <name type="scientific">BD1-7 clade bacterium</name>
    <dbReference type="NCBI Taxonomy" id="2029982"/>
    <lineage>
        <taxon>Bacteria</taxon>
        <taxon>Pseudomonadati</taxon>
        <taxon>Pseudomonadota</taxon>
        <taxon>Gammaproteobacteria</taxon>
        <taxon>Cellvibrionales</taxon>
        <taxon>Spongiibacteraceae</taxon>
        <taxon>BD1-7 clade</taxon>
    </lineage>
</organism>